<dbReference type="Proteomes" id="UP000295515">
    <property type="component" value="Unassembled WGS sequence"/>
</dbReference>
<dbReference type="EMBL" id="SMCQ01000016">
    <property type="protein sequence ID" value="TCV96560.1"/>
    <property type="molecule type" value="Genomic_DNA"/>
</dbReference>
<name>A0A4R3YVF1_9FIRM</name>
<dbReference type="RefSeq" id="WP_066451132.1">
    <property type="nucleotide sequence ID" value="NZ_JANKBF010000009.1"/>
</dbReference>
<keyword evidence="2" id="KW-1185">Reference proteome</keyword>
<reference evidence="1 2" key="1">
    <citation type="submission" date="2019-03" db="EMBL/GenBank/DDBJ databases">
        <title>Genomic Encyclopedia of Type Strains, Phase IV (KMG-IV): sequencing the most valuable type-strain genomes for metagenomic binning, comparative biology and taxonomic classification.</title>
        <authorList>
            <person name="Goeker M."/>
        </authorList>
    </citation>
    <scope>NUCLEOTIDE SEQUENCE [LARGE SCALE GENOMIC DNA]</scope>
    <source>
        <strain evidence="1 2">DSM 29487</strain>
    </source>
</reference>
<sequence>MNKKKIRMFGIMVLIISLILPIGISKLLDLKEINKEISLEDNQTQEILKKHPIIVNLYRHQQDYTADAKSETYVVKRKDEYSDTKQKQLLYLQSLFSNEIQKLIDFKILSQQLLEVNNDKKYQVEYGTIREYQNTYDLEHIFRMKPDPYKGVDYSMDADTHKITHIELRQDNPFNYTDDEFKEIALQMIKYLELDDIDDWVYNQYGYESNQAKLRVSCYVDKRYTDTYNLVIEVTLLGVINSRLWGLYFDK</sequence>
<gene>
    <name evidence="1" type="ORF">EDD60_11656</name>
</gene>
<accession>A0A4R3YVF1</accession>
<comment type="caution">
    <text evidence="1">The sequence shown here is derived from an EMBL/GenBank/DDBJ whole genome shotgun (WGS) entry which is preliminary data.</text>
</comment>
<proteinExistence type="predicted"/>
<protein>
    <submittedName>
        <fullName evidence="1">Uncharacterized protein</fullName>
    </submittedName>
</protein>
<organism evidence="1 2">
    <name type="scientific">Longibaculum muris</name>
    <dbReference type="NCBI Taxonomy" id="1796628"/>
    <lineage>
        <taxon>Bacteria</taxon>
        <taxon>Bacillati</taxon>
        <taxon>Bacillota</taxon>
        <taxon>Erysipelotrichia</taxon>
        <taxon>Erysipelotrichales</taxon>
        <taxon>Coprobacillaceae</taxon>
        <taxon>Longibaculum</taxon>
    </lineage>
</organism>
<dbReference type="GeneID" id="98915975"/>
<evidence type="ECO:0000313" key="2">
    <source>
        <dbReference type="Proteomes" id="UP000295515"/>
    </source>
</evidence>
<dbReference type="AlphaFoldDB" id="A0A4R3YVF1"/>
<evidence type="ECO:0000313" key="1">
    <source>
        <dbReference type="EMBL" id="TCV96560.1"/>
    </source>
</evidence>